<accession>A0ABV3TVG2</accession>
<dbReference type="InterPro" id="IPR013094">
    <property type="entry name" value="AB_hydrolase_3"/>
</dbReference>
<name>A0ABV3TVG2_9GAMM</name>
<comment type="similarity">
    <text evidence="1">Belongs to the 'GDXG' lipolytic enzyme family.</text>
</comment>
<evidence type="ECO:0000313" key="4">
    <source>
        <dbReference type="EMBL" id="MEX1665187.1"/>
    </source>
</evidence>
<proteinExistence type="inferred from homology"/>
<dbReference type="InterPro" id="IPR050300">
    <property type="entry name" value="GDXG_lipolytic_enzyme"/>
</dbReference>
<keyword evidence="5" id="KW-1185">Reference proteome</keyword>
<organism evidence="4 5">
    <name type="scientific">Zhongshania arctica</name>
    <dbReference type="NCBI Taxonomy" id="3238302"/>
    <lineage>
        <taxon>Bacteria</taxon>
        <taxon>Pseudomonadati</taxon>
        <taxon>Pseudomonadota</taxon>
        <taxon>Gammaproteobacteria</taxon>
        <taxon>Cellvibrionales</taxon>
        <taxon>Spongiibacteraceae</taxon>
        <taxon>Zhongshania</taxon>
    </lineage>
</organism>
<dbReference type="Proteomes" id="UP001557484">
    <property type="component" value="Unassembled WGS sequence"/>
</dbReference>
<dbReference type="GO" id="GO:0016787">
    <property type="term" value="F:hydrolase activity"/>
    <property type="evidence" value="ECO:0007669"/>
    <property type="project" value="UniProtKB-KW"/>
</dbReference>
<comment type="caution">
    <text evidence="4">The sequence shown here is derived from an EMBL/GenBank/DDBJ whole genome shotgun (WGS) entry which is preliminary data.</text>
</comment>
<gene>
    <name evidence="4" type="ORF">AB4875_06780</name>
</gene>
<dbReference type="EMBL" id="JBFRYB010000001">
    <property type="protein sequence ID" value="MEX1665187.1"/>
    <property type="molecule type" value="Genomic_DNA"/>
</dbReference>
<evidence type="ECO:0000313" key="5">
    <source>
        <dbReference type="Proteomes" id="UP001557484"/>
    </source>
</evidence>
<dbReference type="RefSeq" id="WP_368375295.1">
    <property type="nucleotide sequence ID" value="NZ_JBFRYB010000001.1"/>
</dbReference>
<sequence>MRSLEANIVEEYMRNEAAKLAQGKAEDFVDGLRQTVERIFTGREDKPQAMLSMLTMSADSSTVEIQLGDTVCEWVTHVDSDPGRRLLYVHGGGGLAGSASTHRALASRIAAQTACVVLSVNYRLAPEHPYPAALDDCLNTANWLAMNSPNGRSEADHLFMVGDSAGGGLVLATLLHRRNALQKQPSAAATLSALTDFTAQSKSMVDNQASDALLSAPAILAAGALYSGGLDPNSAEISPLQAKIENLPPLLMQVSGSEVLLDDSKTFMREHLASGGEGELSVYPGMVHVWHAFAPYLPEANSAITELSTFIGRYRS</sequence>
<dbReference type="PANTHER" id="PTHR48081:SF30">
    <property type="entry name" value="ACETYL-HYDROLASE LIPR-RELATED"/>
    <property type="match status" value="1"/>
</dbReference>
<evidence type="ECO:0000256" key="1">
    <source>
        <dbReference type="ARBA" id="ARBA00010515"/>
    </source>
</evidence>
<keyword evidence="2 4" id="KW-0378">Hydrolase</keyword>
<dbReference type="PANTHER" id="PTHR48081">
    <property type="entry name" value="AB HYDROLASE SUPERFAMILY PROTEIN C4A8.06C"/>
    <property type="match status" value="1"/>
</dbReference>
<protein>
    <submittedName>
        <fullName evidence="4">Alpha/beta hydrolase</fullName>
    </submittedName>
</protein>
<evidence type="ECO:0000259" key="3">
    <source>
        <dbReference type="Pfam" id="PF07859"/>
    </source>
</evidence>
<dbReference type="Pfam" id="PF07859">
    <property type="entry name" value="Abhydrolase_3"/>
    <property type="match status" value="1"/>
</dbReference>
<dbReference type="Gene3D" id="3.40.50.1820">
    <property type="entry name" value="alpha/beta hydrolase"/>
    <property type="match status" value="1"/>
</dbReference>
<evidence type="ECO:0000256" key="2">
    <source>
        <dbReference type="ARBA" id="ARBA00022801"/>
    </source>
</evidence>
<feature type="domain" description="Alpha/beta hydrolase fold-3" evidence="3">
    <location>
        <begin position="86"/>
        <end position="291"/>
    </location>
</feature>
<dbReference type="SUPFAM" id="SSF53474">
    <property type="entry name" value="alpha/beta-Hydrolases"/>
    <property type="match status" value="1"/>
</dbReference>
<dbReference type="InterPro" id="IPR029058">
    <property type="entry name" value="AB_hydrolase_fold"/>
</dbReference>
<reference evidence="4 5" key="1">
    <citation type="journal article" date="2011" name="Int. J. Syst. Evol. Microbiol.">
        <title>Zhongshania antarctica gen. nov., sp. nov. and Zhongshania guokunii sp. nov., gammaproteobacteria respectively isolated from coastal attached (fast) ice and surface seawater of the Antarctic.</title>
        <authorList>
            <person name="Li H.J."/>
            <person name="Zhang X.Y."/>
            <person name="Chen C.X."/>
            <person name="Zhang Y.J."/>
            <person name="Gao Z.M."/>
            <person name="Yu Y."/>
            <person name="Chen X.L."/>
            <person name="Chen B."/>
            <person name="Zhang Y.Z."/>
        </authorList>
    </citation>
    <scope>NUCLEOTIDE SEQUENCE [LARGE SCALE GENOMIC DNA]</scope>
    <source>
        <strain evidence="4 5">R06B22</strain>
    </source>
</reference>